<gene>
    <name evidence="1" type="ORF">GCM10023189_11950</name>
</gene>
<comment type="caution">
    <text evidence="1">The sequence shown here is derived from an EMBL/GenBank/DDBJ whole genome shotgun (WGS) entry which is preliminary data.</text>
</comment>
<evidence type="ECO:0008006" key="3">
    <source>
        <dbReference type="Google" id="ProtNLM"/>
    </source>
</evidence>
<name>A0ABP8MLK1_9BACT</name>
<proteinExistence type="predicted"/>
<dbReference type="RefSeq" id="WP_345241561.1">
    <property type="nucleotide sequence ID" value="NZ_BAABHD010000012.1"/>
</dbReference>
<reference evidence="2" key="1">
    <citation type="journal article" date="2019" name="Int. J. Syst. Evol. Microbiol.">
        <title>The Global Catalogue of Microorganisms (GCM) 10K type strain sequencing project: providing services to taxonomists for standard genome sequencing and annotation.</title>
        <authorList>
            <consortium name="The Broad Institute Genomics Platform"/>
            <consortium name="The Broad Institute Genome Sequencing Center for Infectious Disease"/>
            <person name="Wu L."/>
            <person name="Ma J."/>
        </authorList>
    </citation>
    <scope>NUCLEOTIDE SEQUENCE [LARGE SCALE GENOMIC DNA]</scope>
    <source>
        <strain evidence="2">JCM 17927</strain>
    </source>
</reference>
<dbReference type="EMBL" id="BAABHD010000012">
    <property type="protein sequence ID" value="GAA4450793.1"/>
    <property type="molecule type" value="Genomic_DNA"/>
</dbReference>
<protein>
    <recommendedName>
        <fullName evidence="3">DUF937 domain-containing protein</fullName>
    </recommendedName>
</protein>
<accession>A0ABP8MLK1</accession>
<organism evidence="1 2">
    <name type="scientific">Nibrella saemangeumensis</name>
    <dbReference type="NCBI Taxonomy" id="1084526"/>
    <lineage>
        <taxon>Bacteria</taxon>
        <taxon>Pseudomonadati</taxon>
        <taxon>Bacteroidota</taxon>
        <taxon>Cytophagia</taxon>
        <taxon>Cytophagales</taxon>
        <taxon>Spirosomataceae</taxon>
        <taxon>Nibrella</taxon>
    </lineage>
</organism>
<sequence>MLDTLMNLVREQSGNAIVNNPAIPNEQNNVAMDSVMSGILGGLKQQASDGNIGGLLSTVMGQQSTSAQNPVVGGVMNNVTGQLAERLGISPQVASSIAAAVVPMVLSRLFSKATDPNDPSVDVGNIMATATGNQQAAGMDWAGMAQSAMADGKLDMSDLMRVAGGFMGSGNTNTGQQSGGGLGGMLGGLFGGK</sequence>
<evidence type="ECO:0000313" key="2">
    <source>
        <dbReference type="Proteomes" id="UP001501175"/>
    </source>
</evidence>
<keyword evidence="2" id="KW-1185">Reference proteome</keyword>
<dbReference type="Proteomes" id="UP001501175">
    <property type="component" value="Unassembled WGS sequence"/>
</dbReference>
<evidence type="ECO:0000313" key="1">
    <source>
        <dbReference type="EMBL" id="GAA4450793.1"/>
    </source>
</evidence>